<feature type="region of interest" description="Disordered" evidence="2">
    <location>
        <begin position="347"/>
        <end position="369"/>
    </location>
</feature>
<evidence type="ECO:0000256" key="2">
    <source>
        <dbReference type="SAM" id="MobiDB-lite"/>
    </source>
</evidence>
<keyword evidence="1" id="KW-0175">Coiled coil</keyword>
<evidence type="ECO:0000313" key="4">
    <source>
        <dbReference type="EMBL" id="VAW47053.1"/>
    </source>
</evidence>
<feature type="coiled-coil region" evidence="1">
    <location>
        <begin position="12"/>
        <end position="93"/>
    </location>
</feature>
<feature type="compositionally biased region" description="Polar residues" evidence="2">
    <location>
        <begin position="193"/>
        <end position="212"/>
    </location>
</feature>
<organism evidence="4">
    <name type="scientific">hydrothermal vent metagenome</name>
    <dbReference type="NCBI Taxonomy" id="652676"/>
    <lineage>
        <taxon>unclassified sequences</taxon>
        <taxon>metagenomes</taxon>
        <taxon>ecological metagenomes</taxon>
    </lineage>
</organism>
<reference evidence="4" key="1">
    <citation type="submission" date="2018-06" db="EMBL/GenBank/DDBJ databases">
        <authorList>
            <person name="Zhirakovskaya E."/>
        </authorList>
    </citation>
    <scope>NUCLEOTIDE SEQUENCE</scope>
</reference>
<gene>
    <name evidence="4" type="ORF">MNBD_GAMMA03-1220</name>
</gene>
<feature type="coiled-coil region" evidence="1">
    <location>
        <begin position="310"/>
        <end position="344"/>
    </location>
</feature>
<dbReference type="EMBL" id="UOFC01000123">
    <property type="protein sequence ID" value="VAW47053.1"/>
    <property type="molecule type" value="Genomic_DNA"/>
</dbReference>
<keyword evidence="3" id="KW-0472">Membrane</keyword>
<feature type="transmembrane region" description="Helical" evidence="3">
    <location>
        <begin position="107"/>
        <end position="131"/>
    </location>
</feature>
<sequence>MSNIVDDLLQGVEQLETSTQNINDNIQHVEQTKTEFNDRVQAAQNKIALETAKTAQEASIQSHLAATTSIKLSEQLKARNSELEELSNNWRQAVRNTLRDQQIAKKYFGVMLGTTLAISIITLGSLGYFLYLTHQQTAQHKGDVLDIIQTESQLLSNKLIVKTDELASLIEAMSSDIKKLNNLNQAPLQHSTNTAATKSSQVKQTPHNPPKNNKQKDSKPTESTPVLTIKQLNSQYTELKTLIKEILTQQQRVNNSLTTTPYNKSSNKNNSVYLKKLNDLSSHINKQGKIIQSIQNTLAKKSPPPTASNNKQIQTTLEGLNKELTHLNQQQITMQKQLKALQENLTKQFKKPVNPPPYSYKSTTDYKLN</sequence>
<feature type="region of interest" description="Disordered" evidence="2">
    <location>
        <begin position="193"/>
        <end position="227"/>
    </location>
</feature>
<dbReference type="AlphaFoldDB" id="A0A3B0W3P5"/>
<accession>A0A3B0W3P5</accession>
<keyword evidence="3" id="KW-1133">Transmembrane helix</keyword>
<evidence type="ECO:0000256" key="3">
    <source>
        <dbReference type="SAM" id="Phobius"/>
    </source>
</evidence>
<name>A0A3B0W3P5_9ZZZZ</name>
<feature type="compositionally biased region" description="Polar residues" evidence="2">
    <location>
        <begin position="360"/>
        <end position="369"/>
    </location>
</feature>
<protein>
    <submittedName>
        <fullName evidence="4">Uncharacterized protein</fullName>
    </submittedName>
</protein>
<evidence type="ECO:0000256" key="1">
    <source>
        <dbReference type="SAM" id="Coils"/>
    </source>
</evidence>
<proteinExistence type="predicted"/>
<keyword evidence="3" id="KW-0812">Transmembrane</keyword>